<keyword evidence="5" id="KW-1133">Transmembrane helix</keyword>
<dbReference type="InterPro" id="IPR006685">
    <property type="entry name" value="MscS_channel_2nd"/>
</dbReference>
<dbReference type="Gene3D" id="2.30.30.60">
    <property type="match status" value="1"/>
</dbReference>
<evidence type="ECO:0000313" key="10">
    <source>
        <dbReference type="Proteomes" id="UP000032233"/>
    </source>
</evidence>
<dbReference type="GO" id="GO:0005886">
    <property type="term" value="C:plasma membrane"/>
    <property type="evidence" value="ECO:0007669"/>
    <property type="project" value="UniProtKB-SubCell"/>
</dbReference>
<dbReference type="PANTHER" id="PTHR30221">
    <property type="entry name" value="SMALL-CONDUCTANCE MECHANOSENSITIVE CHANNEL"/>
    <property type="match status" value="1"/>
</dbReference>
<gene>
    <name evidence="9" type="ORF">X474_15955</name>
</gene>
<dbReference type="PANTHER" id="PTHR30221:SF20">
    <property type="entry name" value="SMALL-CONDUCTANCE MECHANOSENSITIVE CHANNEL"/>
    <property type="match status" value="1"/>
</dbReference>
<dbReference type="InterPro" id="IPR045275">
    <property type="entry name" value="MscS_archaea/bacteria_type"/>
</dbReference>
<comment type="subcellular location">
    <subcellularLocation>
        <location evidence="1">Cell membrane</location>
        <topology evidence="1">Multi-pass membrane protein</topology>
    </subcellularLocation>
</comment>
<evidence type="ECO:0000259" key="8">
    <source>
        <dbReference type="Pfam" id="PF21082"/>
    </source>
</evidence>
<sequence>MEIEGEVGIVLSLDLLSTKLRTFANLFVRIPNENILKNSVKTSSKYKVRRITVDFSIAYKEKIAEAKEVVRKFPKASPLVLEEPKPMTITTSLADSGVLLEGIVWIDRTQLLKAKDVVTAGIKKALDDAGIEIPHPHLTLYLGDPKLLSKKGSAVAPFGARIPKTRILPLKDSHRPKRKNHQ</sequence>
<dbReference type="EMBL" id="AZAC01000019">
    <property type="protein sequence ID" value="KIX13058.1"/>
    <property type="molecule type" value="Genomic_DNA"/>
</dbReference>
<dbReference type="InterPro" id="IPR010920">
    <property type="entry name" value="LSM_dom_sf"/>
</dbReference>
<keyword evidence="3" id="KW-1003">Cell membrane</keyword>
<name>A0A0D2HRA7_9BACT</name>
<reference evidence="9 10" key="1">
    <citation type="submission" date="2013-11" db="EMBL/GenBank/DDBJ databases">
        <title>Metagenomic analysis of a methanogenic consortium involved in long chain n-alkane degradation.</title>
        <authorList>
            <person name="Davidova I.A."/>
            <person name="Callaghan A.V."/>
            <person name="Wawrik B."/>
            <person name="Pruitt S."/>
            <person name="Marks C."/>
            <person name="Duncan K.E."/>
            <person name="Suflita J.M."/>
        </authorList>
    </citation>
    <scope>NUCLEOTIDE SEQUENCE [LARGE SCALE GENOMIC DNA]</scope>
    <source>
        <strain evidence="9 10">SPR</strain>
    </source>
</reference>
<evidence type="ECO:0000256" key="2">
    <source>
        <dbReference type="ARBA" id="ARBA00008017"/>
    </source>
</evidence>
<keyword evidence="10" id="KW-1185">Reference proteome</keyword>
<evidence type="ECO:0000256" key="5">
    <source>
        <dbReference type="ARBA" id="ARBA00022989"/>
    </source>
</evidence>
<evidence type="ECO:0000313" key="9">
    <source>
        <dbReference type="EMBL" id="KIX13058.1"/>
    </source>
</evidence>
<evidence type="ECO:0000256" key="6">
    <source>
        <dbReference type="ARBA" id="ARBA00023136"/>
    </source>
</evidence>
<comment type="similarity">
    <text evidence="2">Belongs to the MscS (TC 1.A.23) family.</text>
</comment>
<feature type="domain" description="Mechanosensitive ion channel MscS" evidence="7">
    <location>
        <begin position="2"/>
        <end position="41"/>
    </location>
</feature>
<feature type="domain" description="Mechanosensitive ion channel MscS C-terminal" evidence="8">
    <location>
        <begin position="51"/>
        <end position="133"/>
    </location>
</feature>
<dbReference type="SUPFAM" id="SSF50182">
    <property type="entry name" value="Sm-like ribonucleoproteins"/>
    <property type="match status" value="1"/>
</dbReference>
<evidence type="ECO:0000256" key="1">
    <source>
        <dbReference type="ARBA" id="ARBA00004651"/>
    </source>
</evidence>
<dbReference type="STRING" id="1429043.X474_15955"/>
<evidence type="ECO:0008006" key="11">
    <source>
        <dbReference type="Google" id="ProtNLM"/>
    </source>
</evidence>
<protein>
    <recommendedName>
        <fullName evidence="11">Mechanosensitive ion channel protein MscS</fullName>
    </recommendedName>
</protein>
<accession>A0A0D2HRA7</accession>
<dbReference type="Pfam" id="PF21082">
    <property type="entry name" value="MS_channel_3rd"/>
    <property type="match status" value="1"/>
</dbReference>
<dbReference type="RefSeq" id="WP_052515230.1">
    <property type="nucleotide sequence ID" value="NZ_AZAC01000019.1"/>
</dbReference>
<dbReference type="InterPro" id="IPR049278">
    <property type="entry name" value="MS_channel_C"/>
</dbReference>
<comment type="caution">
    <text evidence="9">The sequence shown here is derived from an EMBL/GenBank/DDBJ whole genome shotgun (WGS) entry which is preliminary data.</text>
</comment>
<proteinExistence type="inferred from homology"/>
<dbReference type="InterPro" id="IPR023408">
    <property type="entry name" value="MscS_beta-dom_sf"/>
</dbReference>
<evidence type="ECO:0000256" key="4">
    <source>
        <dbReference type="ARBA" id="ARBA00022692"/>
    </source>
</evidence>
<dbReference type="GO" id="GO:0008381">
    <property type="term" value="F:mechanosensitive monoatomic ion channel activity"/>
    <property type="evidence" value="ECO:0007669"/>
    <property type="project" value="InterPro"/>
</dbReference>
<dbReference type="AlphaFoldDB" id="A0A0D2HRA7"/>
<dbReference type="Proteomes" id="UP000032233">
    <property type="component" value="Unassembled WGS sequence"/>
</dbReference>
<dbReference type="InParanoid" id="A0A0D2HRA7"/>
<dbReference type="SUPFAM" id="SSF82689">
    <property type="entry name" value="Mechanosensitive channel protein MscS (YggB), C-terminal domain"/>
    <property type="match status" value="1"/>
</dbReference>
<dbReference type="Gene3D" id="3.30.70.100">
    <property type="match status" value="1"/>
</dbReference>
<dbReference type="InterPro" id="IPR011066">
    <property type="entry name" value="MscS_channel_C_sf"/>
</dbReference>
<keyword evidence="4" id="KW-0812">Transmembrane</keyword>
<dbReference type="Pfam" id="PF00924">
    <property type="entry name" value="MS_channel_2nd"/>
    <property type="match status" value="1"/>
</dbReference>
<evidence type="ECO:0000259" key="7">
    <source>
        <dbReference type="Pfam" id="PF00924"/>
    </source>
</evidence>
<evidence type="ECO:0000256" key="3">
    <source>
        <dbReference type="ARBA" id="ARBA00022475"/>
    </source>
</evidence>
<organism evidence="9 10">
    <name type="scientific">Dethiosulfatarculus sandiegensis</name>
    <dbReference type="NCBI Taxonomy" id="1429043"/>
    <lineage>
        <taxon>Bacteria</taxon>
        <taxon>Pseudomonadati</taxon>
        <taxon>Thermodesulfobacteriota</taxon>
        <taxon>Desulfarculia</taxon>
        <taxon>Desulfarculales</taxon>
        <taxon>Desulfarculaceae</taxon>
        <taxon>Dethiosulfatarculus</taxon>
    </lineage>
</organism>
<keyword evidence="6" id="KW-0472">Membrane</keyword>